<keyword evidence="2 8" id="KW-0808">Transferase</keyword>
<accession>A0A940DS25</accession>
<comment type="caution">
    <text evidence="10">The sequence shown here is derived from an EMBL/GenBank/DDBJ whole genome shotgun (WGS) entry which is preliminary data.</text>
</comment>
<comment type="catalytic activity">
    <reaction evidence="6 8">
        <text>dCMP + ATP = dCDP + ADP</text>
        <dbReference type="Rhea" id="RHEA:25094"/>
        <dbReference type="ChEBI" id="CHEBI:30616"/>
        <dbReference type="ChEBI" id="CHEBI:57566"/>
        <dbReference type="ChEBI" id="CHEBI:58593"/>
        <dbReference type="ChEBI" id="CHEBI:456216"/>
        <dbReference type="EC" id="2.7.4.25"/>
    </reaction>
</comment>
<dbReference type="GO" id="GO:0006220">
    <property type="term" value="P:pyrimidine nucleotide metabolic process"/>
    <property type="evidence" value="ECO:0007669"/>
    <property type="project" value="UniProtKB-UniRule"/>
</dbReference>
<dbReference type="Proteomes" id="UP000725002">
    <property type="component" value="Unassembled WGS sequence"/>
</dbReference>
<evidence type="ECO:0000256" key="4">
    <source>
        <dbReference type="ARBA" id="ARBA00022777"/>
    </source>
</evidence>
<feature type="domain" description="Cytidylate kinase" evidence="9">
    <location>
        <begin position="6"/>
        <end position="222"/>
    </location>
</feature>
<feature type="binding site" evidence="8">
    <location>
        <begin position="10"/>
        <end position="18"/>
    </location>
    <ligand>
        <name>ATP</name>
        <dbReference type="ChEBI" id="CHEBI:30616"/>
    </ligand>
</feature>
<dbReference type="GO" id="GO:0005829">
    <property type="term" value="C:cytosol"/>
    <property type="evidence" value="ECO:0007669"/>
    <property type="project" value="TreeGrafter"/>
</dbReference>
<reference evidence="10" key="1">
    <citation type="submission" date="2020-10" db="EMBL/GenBank/DDBJ databases">
        <authorList>
            <person name="Gilroy R."/>
        </authorList>
    </citation>
    <scope>NUCLEOTIDE SEQUENCE</scope>
    <source>
        <strain evidence="10">G3-8215</strain>
    </source>
</reference>
<evidence type="ECO:0000256" key="2">
    <source>
        <dbReference type="ARBA" id="ARBA00022679"/>
    </source>
</evidence>
<evidence type="ECO:0000256" key="6">
    <source>
        <dbReference type="ARBA" id="ARBA00047615"/>
    </source>
</evidence>
<keyword evidence="3 8" id="KW-0547">Nucleotide-binding</keyword>
<evidence type="ECO:0000259" key="9">
    <source>
        <dbReference type="Pfam" id="PF02224"/>
    </source>
</evidence>
<keyword evidence="5 8" id="KW-0067">ATP-binding</keyword>
<organism evidence="10 11">
    <name type="scientific">Candidatus Cryptobacteroides avicola</name>
    <dbReference type="NCBI Taxonomy" id="2840757"/>
    <lineage>
        <taxon>Bacteria</taxon>
        <taxon>Pseudomonadati</taxon>
        <taxon>Bacteroidota</taxon>
        <taxon>Bacteroidia</taxon>
        <taxon>Bacteroidales</taxon>
        <taxon>Candidatus Cryptobacteroides</taxon>
    </lineage>
</organism>
<evidence type="ECO:0000256" key="7">
    <source>
        <dbReference type="ARBA" id="ARBA00048478"/>
    </source>
</evidence>
<dbReference type="AlphaFoldDB" id="A0A940DS25"/>
<dbReference type="PANTHER" id="PTHR21299:SF2">
    <property type="entry name" value="CYTIDYLATE KINASE"/>
    <property type="match status" value="1"/>
</dbReference>
<comment type="subcellular location">
    <subcellularLocation>
        <location evidence="8">Cytoplasm</location>
    </subcellularLocation>
</comment>
<dbReference type="GO" id="GO:0005524">
    <property type="term" value="F:ATP binding"/>
    <property type="evidence" value="ECO:0007669"/>
    <property type="project" value="UniProtKB-UniRule"/>
</dbReference>
<dbReference type="InterPro" id="IPR027417">
    <property type="entry name" value="P-loop_NTPase"/>
</dbReference>
<dbReference type="CDD" id="cd02020">
    <property type="entry name" value="CMPK"/>
    <property type="match status" value="1"/>
</dbReference>
<name>A0A940DS25_9BACT</name>
<evidence type="ECO:0000313" key="10">
    <source>
        <dbReference type="EMBL" id="MBO8483271.1"/>
    </source>
</evidence>
<dbReference type="HAMAP" id="MF_00238">
    <property type="entry name" value="Cytidyl_kinase_type1"/>
    <property type="match status" value="1"/>
</dbReference>
<evidence type="ECO:0000313" key="11">
    <source>
        <dbReference type="Proteomes" id="UP000725002"/>
    </source>
</evidence>
<comment type="similarity">
    <text evidence="1 8">Belongs to the cytidylate kinase family. Type 1 subfamily.</text>
</comment>
<dbReference type="InterPro" id="IPR011994">
    <property type="entry name" value="Cytidylate_kinase_dom"/>
</dbReference>
<dbReference type="Pfam" id="PF02224">
    <property type="entry name" value="Cytidylate_kin"/>
    <property type="match status" value="1"/>
</dbReference>
<dbReference type="GO" id="GO:0015949">
    <property type="term" value="P:nucleobase-containing small molecule interconversion"/>
    <property type="evidence" value="ECO:0007669"/>
    <property type="project" value="TreeGrafter"/>
</dbReference>
<gene>
    <name evidence="8" type="primary">cmk</name>
    <name evidence="10" type="ORF">IAB75_04050</name>
</gene>
<evidence type="ECO:0000256" key="3">
    <source>
        <dbReference type="ARBA" id="ARBA00022741"/>
    </source>
</evidence>
<dbReference type="PANTHER" id="PTHR21299">
    <property type="entry name" value="CYTIDYLATE KINASE/PANTOATE-BETA-ALANINE LIGASE"/>
    <property type="match status" value="1"/>
</dbReference>
<dbReference type="InterPro" id="IPR003136">
    <property type="entry name" value="Cytidylate_kin"/>
</dbReference>
<dbReference type="EC" id="2.7.4.25" evidence="8"/>
<dbReference type="Gene3D" id="3.40.50.300">
    <property type="entry name" value="P-loop containing nucleotide triphosphate hydrolases"/>
    <property type="match status" value="1"/>
</dbReference>
<evidence type="ECO:0000256" key="5">
    <source>
        <dbReference type="ARBA" id="ARBA00022840"/>
    </source>
</evidence>
<keyword evidence="8" id="KW-0963">Cytoplasm</keyword>
<evidence type="ECO:0000256" key="1">
    <source>
        <dbReference type="ARBA" id="ARBA00009427"/>
    </source>
</evidence>
<evidence type="ECO:0000256" key="8">
    <source>
        <dbReference type="HAMAP-Rule" id="MF_00238"/>
    </source>
</evidence>
<proteinExistence type="inferred from homology"/>
<protein>
    <recommendedName>
        <fullName evidence="8">Cytidylate kinase</fullName>
        <shortName evidence="8">CK</shortName>
        <ecNumber evidence="8">2.7.4.25</ecNumber>
    </recommendedName>
    <alternativeName>
        <fullName evidence="8">Cytidine monophosphate kinase</fullName>
        <shortName evidence="8">CMP kinase</shortName>
    </alternativeName>
</protein>
<keyword evidence="4 8" id="KW-0418">Kinase</keyword>
<dbReference type="EMBL" id="JADILV010000024">
    <property type="protein sequence ID" value="MBO8483271.1"/>
    <property type="molecule type" value="Genomic_DNA"/>
</dbReference>
<comment type="catalytic activity">
    <reaction evidence="7 8">
        <text>CMP + ATP = CDP + ADP</text>
        <dbReference type="Rhea" id="RHEA:11600"/>
        <dbReference type="ChEBI" id="CHEBI:30616"/>
        <dbReference type="ChEBI" id="CHEBI:58069"/>
        <dbReference type="ChEBI" id="CHEBI:60377"/>
        <dbReference type="ChEBI" id="CHEBI:456216"/>
        <dbReference type="EC" id="2.7.4.25"/>
    </reaction>
</comment>
<reference evidence="10" key="2">
    <citation type="journal article" date="2021" name="PeerJ">
        <title>Extensive microbial diversity within the chicken gut microbiome revealed by metagenomics and culture.</title>
        <authorList>
            <person name="Gilroy R."/>
            <person name="Ravi A."/>
            <person name="Getino M."/>
            <person name="Pursley I."/>
            <person name="Horton D.L."/>
            <person name="Alikhan N.F."/>
            <person name="Baker D."/>
            <person name="Gharbi K."/>
            <person name="Hall N."/>
            <person name="Watson M."/>
            <person name="Adriaenssens E.M."/>
            <person name="Foster-Nyarko E."/>
            <person name="Jarju S."/>
            <person name="Secka A."/>
            <person name="Antonio M."/>
            <person name="Oren A."/>
            <person name="Chaudhuri R.R."/>
            <person name="La Ragione R."/>
            <person name="Hildebrand F."/>
            <person name="Pallen M.J."/>
        </authorList>
    </citation>
    <scope>NUCLEOTIDE SEQUENCE</scope>
    <source>
        <strain evidence="10">G3-8215</strain>
    </source>
</reference>
<dbReference type="GO" id="GO:0036431">
    <property type="term" value="F:dCMP kinase activity"/>
    <property type="evidence" value="ECO:0007669"/>
    <property type="project" value="InterPro"/>
</dbReference>
<dbReference type="NCBIfam" id="TIGR00017">
    <property type="entry name" value="cmk"/>
    <property type="match status" value="1"/>
</dbReference>
<sequence>MPDIIIAIDGYSSTGKSSFARLIASEFSFLYLDSGAMYRGVTLYAMENGFIDDGNNVDTSGLATALRTLDLHFTSTPEGSRTFIGDRCIEKEIRTMEVSSKVSPIAAIPCVREFVDTRLREFGKKKRVVMDGRDIGTTVFPEAELKIFMTADLEVRAQRRAKEMIAKGEPVSMETVMANLRERDYIDSHRETSPLSKAADALVLDNSGMTLQDQMEWIRDVIRERFGEMSD</sequence>
<dbReference type="SUPFAM" id="SSF52540">
    <property type="entry name" value="P-loop containing nucleoside triphosphate hydrolases"/>
    <property type="match status" value="1"/>
</dbReference>